<evidence type="ECO:0000256" key="2">
    <source>
        <dbReference type="ARBA" id="ARBA00022574"/>
    </source>
</evidence>
<dbReference type="Gene3D" id="2.130.10.10">
    <property type="entry name" value="YVTN repeat-like/Quinoprotein amine dehydrogenase"/>
    <property type="match status" value="2"/>
</dbReference>
<dbReference type="Pfam" id="PF00400">
    <property type="entry name" value="WD40"/>
    <property type="match status" value="3"/>
</dbReference>
<evidence type="ECO:0000256" key="3">
    <source>
        <dbReference type="ARBA" id="ARBA00022737"/>
    </source>
</evidence>
<dbReference type="Proteomes" id="UP000324832">
    <property type="component" value="Unassembled WGS sequence"/>
</dbReference>
<keyword evidence="2 4" id="KW-0853">WD repeat</keyword>
<dbReference type="AlphaFoldDB" id="A0A5E4QFP6"/>
<evidence type="ECO:0000313" key="6">
    <source>
        <dbReference type="Proteomes" id="UP000324832"/>
    </source>
</evidence>
<keyword evidence="6" id="KW-1185">Reference proteome</keyword>
<name>A0A5E4QFP6_9NEOP</name>
<accession>A0A5E4QFP6</accession>
<feature type="repeat" description="WD" evidence="4">
    <location>
        <begin position="80"/>
        <end position="115"/>
    </location>
</feature>
<evidence type="ECO:0000313" key="5">
    <source>
        <dbReference type="EMBL" id="VVC96514.1"/>
    </source>
</evidence>
<keyword evidence="3" id="KW-0677">Repeat</keyword>
<organism evidence="5 6">
    <name type="scientific">Leptidea sinapis</name>
    <dbReference type="NCBI Taxonomy" id="189913"/>
    <lineage>
        <taxon>Eukaryota</taxon>
        <taxon>Metazoa</taxon>
        <taxon>Ecdysozoa</taxon>
        <taxon>Arthropoda</taxon>
        <taxon>Hexapoda</taxon>
        <taxon>Insecta</taxon>
        <taxon>Pterygota</taxon>
        <taxon>Neoptera</taxon>
        <taxon>Endopterygota</taxon>
        <taxon>Lepidoptera</taxon>
        <taxon>Glossata</taxon>
        <taxon>Ditrysia</taxon>
        <taxon>Papilionoidea</taxon>
        <taxon>Pieridae</taxon>
        <taxon>Dismorphiinae</taxon>
        <taxon>Leptidea</taxon>
    </lineage>
</organism>
<evidence type="ECO:0000256" key="4">
    <source>
        <dbReference type="PROSITE-ProRule" id="PRU00221"/>
    </source>
</evidence>
<dbReference type="EMBL" id="FZQP02002769">
    <property type="protein sequence ID" value="VVC96514.1"/>
    <property type="molecule type" value="Genomic_DNA"/>
</dbReference>
<feature type="repeat" description="WD" evidence="4">
    <location>
        <begin position="326"/>
        <end position="367"/>
    </location>
</feature>
<dbReference type="PROSITE" id="PS00678">
    <property type="entry name" value="WD_REPEATS_1"/>
    <property type="match status" value="1"/>
</dbReference>
<evidence type="ECO:0000256" key="1">
    <source>
        <dbReference type="ARBA" id="ARBA00021125"/>
    </source>
</evidence>
<dbReference type="PANTHER" id="PTHR22889:SF0">
    <property type="entry name" value="WD REPEAT-CONTAINING PROTEIN 89"/>
    <property type="match status" value="1"/>
</dbReference>
<dbReference type="SUPFAM" id="SSF50978">
    <property type="entry name" value="WD40 repeat-like"/>
    <property type="match status" value="1"/>
</dbReference>
<dbReference type="InterPro" id="IPR019775">
    <property type="entry name" value="WD40_repeat_CS"/>
</dbReference>
<dbReference type="InterPro" id="IPR039328">
    <property type="entry name" value="WDR89"/>
</dbReference>
<dbReference type="PROSITE" id="PS50294">
    <property type="entry name" value="WD_REPEATS_REGION"/>
    <property type="match status" value="1"/>
</dbReference>
<dbReference type="PANTHER" id="PTHR22889">
    <property type="entry name" value="WD REPEAT-CONTAINING PROTEIN 89"/>
    <property type="match status" value="1"/>
</dbReference>
<feature type="repeat" description="WD" evidence="4">
    <location>
        <begin position="175"/>
        <end position="209"/>
    </location>
</feature>
<proteinExistence type="predicted"/>
<dbReference type="InterPro" id="IPR001680">
    <property type="entry name" value="WD40_rpt"/>
</dbReference>
<dbReference type="InterPro" id="IPR015943">
    <property type="entry name" value="WD40/YVTN_repeat-like_dom_sf"/>
</dbReference>
<dbReference type="SMART" id="SM00320">
    <property type="entry name" value="WD40"/>
    <property type="match status" value="4"/>
</dbReference>
<dbReference type="InterPro" id="IPR036322">
    <property type="entry name" value="WD40_repeat_dom_sf"/>
</dbReference>
<reference evidence="5 6" key="1">
    <citation type="submission" date="2017-07" db="EMBL/GenBank/DDBJ databases">
        <authorList>
            <person name="Talla V."/>
            <person name="Backstrom N."/>
        </authorList>
    </citation>
    <scope>NUCLEOTIDE SEQUENCE [LARGE SCALE GENOMIC DNA]</scope>
</reference>
<gene>
    <name evidence="5" type="ORF">LSINAPIS_LOCUS8002</name>
</gene>
<dbReference type="PROSITE" id="PS50082">
    <property type="entry name" value="WD_REPEATS_2"/>
    <property type="match status" value="3"/>
</dbReference>
<sequence length="370" mass="41886">MMMDIIDNEEIDRDTVTEEELQQQFNKQYKLASETTVRIKGSYINKLHVNDLSKIAVTLQDNSIEVFELNNTSLSRLCRLSGHHKTCSEVVFHPLEPFLLFSTGWDGIIKLWDIRVKGTCVQEYKEDNDSAVRPYECMDVSDVGNLFCSGSQLVKEDAFIVFWDPRSTEPLGGYWESHTDDITQVKFKPDTNGVLASGSSDGLLNIFNLVEQDEDEALLYSLNAVNTVDKITWIDSDRVSTITQASELYIWNVTTGDMIRNYSRDKVARSIKRSRDDDCYLVDTFLASDNTVTLLAGSHGGDQSTLRSVVACQRGGRPRLQPASVFRGNQQVVRALHYDRDDDLLITAGEAGLINVWRRENTDSAQHDHR</sequence>
<protein>
    <recommendedName>
        <fullName evidence="1">WD repeat-containing protein 89</fullName>
    </recommendedName>
</protein>